<evidence type="ECO:0000313" key="5">
    <source>
        <dbReference type="EMBL" id="KCZ79445.1"/>
    </source>
</evidence>
<comment type="similarity">
    <text evidence="1">Belongs to the eIF-2-beta/eIF-5 family.</text>
</comment>
<dbReference type="InterPro" id="IPR016190">
    <property type="entry name" value="Transl_init_fac_IF2/IF5_Zn-bd"/>
</dbReference>
<dbReference type="InterPro" id="IPR016189">
    <property type="entry name" value="Transl_init_fac_IF2/IF5_N"/>
</dbReference>
<gene>
    <name evidence="5" type="ORF">H312_03160</name>
</gene>
<dbReference type="InterPro" id="IPR045196">
    <property type="entry name" value="IF2/IF5"/>
</dbReference>
<proteinExistence type="inferred from homology"/>
<name>A0A059EX06_9MICR</name>
<dbReference type="SUPFAM" id="SSF100966">
    <property type="entry name" value="Translation initiation factor 2 beta, aIF2beta, N-terminal domain"/>
    <property type="match status" value="1"/>
</dbReference>
<dbReference type="STRING" id="1288291.A0A059EX06"/>
<dbReference type="PANTHER" id="PTHR23001:SF3">
    <property type="entry name" value="EUKARYOTIC TRANSLATION INITIATION FACTOR 2 SUBUNIT 2"/>
    <property type="match status" value="1"/>
</dbReference>
<evidence type="ECO:0000313" key="6">
    <source>
        <dbReference type="Proteomes" id="UP000030655"/>
    </source>
</evidence>
<keyword evidence="6" id="KW-1185">Reference proteome</keyword>
<dbReference type="SMART" id="SM00653">
    <property type="entry name" value="eIF2B_5"/>
    <property type="match status" value="1"/>
</dbReference>
<reference evidence="6" key="1">
    <citation type="submission" date="2013-02" db="EMBL/GenBank/DDBJ databases">
        <authorList>
            <consortium name="The Broad Institute Genome Sequencing Platform"/>
            <person name="Cuomo C."/>
            <person name="Becnel J."/>
            <person name="Sanscrainte N."/>
            <person name="Walker B."/>
            <person name="Young S.K."/>
            <person name="Zeng Q."/>
            <person name="Gargeya S."/>
            <person name="Fitzgerald M."/>
            <person name="Haas B."/>
            <person name="Abouelleil A."/>
            <person name="Alvarado L."/>
            <person name="Arachchi H.M."/>
            <person name="Berlin A.M."/>
            <person name="Chapman S.B."/>
            <person name="Dewar J."/>
            <person name="Goldberg J."/>
            <person name="Griggs A."/>
            <person name="Gujja S."/>
            <person name="Hansen M."/>
            <person name="Howarth C."/>
            <person name="Imamovic A."/>
            <person name="Larimer J."/>
            <person name="McCowan C."/>
            <person name="Murphy C."/>
            <person name="Neiman D."/>
            <person name="Pearson M."/>
            <person name="Priest M."/>
            <person name="Roberts A."/>
            <person name="Saif S."/>
            <person name="Shea T."/>
            <person name="Sisk P."/>
            <person name="Sykes S."/>
            <person name="Wortman J."/>
            <person name="Nusbaum C."/>
            <person name="Birren B."/>
        </authorList>
    </citation>
    <scope>NUCLEOTIDE SEQUENCE [LARGE SCALE GENOMIC DNA]</scope>
    <source>
        <strain evidence="6">PRA339</strain>
    </source>
</reference>
<evidence type="ECO:0000256" key="3">
    <source>
        <dbReference type="ARBA" id="ARBA00022917"/>
    </source>
</evidence>
<dbReference type="EMBL" id="KK365274">
    <property type="protein sequence ID" value="KCZ79445.1"/>
    <property type="molecule type" value="Genomic_DNA"/>
</dbReference>
<keyword evidence="2" id="KW-0396">Initiation factor</keyword>
<accession>A0A059EX06</accession>
<organism evidence="5 6">
    <name type="scientific">Anncaliia algerae PRA339</name>
    <dbReference type="NCBI Taxonomy" id="1288291"/>
    <lineage>
        <taxon>Eukaryota</taxon>
        <taxon>Fungi</taxon>
        <taxon>Fungi incertae sedis</taxon>
        <taxon>Microsporidia</taxon>
        <taxon>Tubulinosematoidea</taxon>
        <taxon>Tubulinosematidae</taxon>
        <taxon>Anncaliia</taxon>
    </lineage>
</organism>
<evidence type="ECO:0000256" key="2">
    <source>
        <dbReference type="ARBA" id="ARBA00022540"/>
    </source>
</evidence>
<dbReference type="SUPFAM" id="SSF75689">
    <property type="entry name" value="Zinc-binding domain of translation initiation factor 2 beta"/>
    <property type="match status" value="1"/>
</dbReference>
<evidence type="ECO:0000259" key="4">
    <source>
        <dbReference type="SMART" id="SM00653"/>
    </source>
</evidence>
<keyword evidence="3" id="KW-0648">Protein biosynthesis</keyword>
<dbReference type="HOGENOM" id="CLU_026663_3_2_1"/>
<dbReference type="PANTHER" id="PTHR23001">
    <property type="entry name" value="EUKARYOTIC TRANSLATION INITIATION FACTOR"/>
    <property type="match status" value="1"/>
</dbReference>
<dbReference type="AlphaFoldDB" id="A0A059EX06"/>
<dbReference type="InterPro" id="IPR002735">
    <property type="entry name" value="Transl_init_fac_IF2/IF5_dom"/>
</dbReference>
<dbReference type="GO" id="GO:0003743">
    <property type="term" value="F:translation initiation factor activity"/>
    <property type="evidence" value="ECO:0007669"/>
    <property type="project" value="UniProtKB-KW"/>
</dbReference>
<dbReference type="Pfam" id="PF01873">
    <property type="entry name" value="eIF-5_eIF-2B"/>
    <property type="match status" value="1"/>
</dbReference>
<dbReference type="Proteomes" id="UP000030655">
    <property type="component" value="Unassembled WGS sequence"/>
</dbReference>
<protein>
    <recommendedName>
        <fullName evidence="4">Translation initiation factor IF2/IF5 domain-containing protein</fullName>
    </recommendedName>
</protein>
<dbReference type="OrthoDB" id="10255414at2759"/>
<reference evidence="5 6" key="2">
    <citation type="submission" date="2014-03" db="EMBL/GenBank/DDBJ databases">
        <title>The Genome Sequence of Anncaliia algerae insect isolate PRA339.</title>
        <authorList>
            <consortium name="The Broad Institute Genome Sequencing Platform"/>
            <consortium name="The Broad Institute Genome Sequencing Center for Infectious Disease"/>
            <person name="Cuomo C."/>
            <person name="Becnel J."/>
            <person name="Sanscrainte N."/>
            <person name="Walker B."/>
            <person name="Young S.K."/>
            <person name="Zeng Q."/>
            <person name="Gargeya S."/>
            <person name="Fitzgerald M."/>
            <person name="Haas B."/>
            <person name="Abouelleil A."/>
            <person name="Alvarado L."/>
            <person name="Arachchi H.M."/>
            <person name="Berlin A.M."/>
            <person name="Chapman S.B."/>
            <person name="Dewar J."/>
            <person name="Goldberg J."/>
            <person name="Griggs A."/>
            <person name="Gujja S."/>
            <person name="Hansen M."/>
            <person name="Howarth C."/>
            <person name="Imamovic A."/>
            <person name="Larimer J."/>
            <person name="McCowan C."/>
            <person name="Murphy C."/>
            <person name="Neiman D."/>
            <person name="Pearson M."/>
            <person name="Priest M."/>
            <person name="Roberts A."/>
            <person name="Saif S."/>
            <person name="Shea T."/>
            <person name="Sisk P."/>
            <person name="Sykes S."/>
            <person name="Wortman J."/>
            <person name="Nusbaum C."/>
            <person name="Birren B."/>
        </authorList>
    </citation>
    <scope>NUCLEOTIDE SEQUENCE [LARGE SCALE GENOMIC DNA]</scope>
    <source>
        <strain evidence="5 6">PRA339</strain>
    </source>
</reference>
<evidence type="ECO:0000256" key="1">
    <source>
        <dbReference type="ARBA" id="ARBA00010397"/>
    </source>
</evidence>
<dbReference type="VEuPathDB" id="MicrosporidiaDB:H312_03160"/>
<sequence length="183" mass="21219">MGDNEEFVPIGFDIRQFESGSESESDAHVNECLDLRGFPIQLQYRYLLDKAMKKLDDLRKSSSIKSKIPLDVRREGTRISFNMKEIAQHLNRSEEHLTKFILNELSTTGNINSEGRLSIKGRFTKKQIQDSLKDYVDQFVICKSCFKTDSTQIIKENRMFFLKCTSCNASRHVGNITEGYYRK</sequence>
<dbReference type="Gene3D" id="3.30.30.170">
    <property type="match status" value="1"/>
</dbReference>
<feature type="domain" description="Translation initiation factor IF2/IF5" evidence="4">
    <location>
        <begin position="63"/>
        <end position="170"/>
    </location>
</feature>